<evidence type="ECO:0000256" key="8">
    <source>
        <dbReference type="ARBA" id="ARBA00022729"/>
    </source>
</evidence>
<keyword evidence="9" id="KW-0325">Glycoprotein</keyword>
<feature type="chain" id="PRO_5003660342" description="Receptor L-domain domain-containing protein" evidence="12">
    <location>
        <begin position="23"/>
        <end position="440"/>
    </location>
</feature>
<evidence type="ECO:0000313" key="13">
    <source>
        <dbReference type="EMBL" id="CCH62866.1"/>
    </source>
</evidence>
<dbReference type="GO" id="GO:0009277">
    <property type="term" value="C:fungal-type cell wall"/>
    <property type="evidence" value="ECO:0007669"/>
    <property type="project" value="TreeGrafter"/>
</dbReference>
<evidence type="ECO:0000256" key="2">
    <source>
        <dbReference type="ARBA" id="ARBA00004609"/>
    </source>
</evidence>
<feature type="signal peptide" evidence="12">
    <location>
        <begin position="1"/>
        <end position="22"/>
    </location>
</feature>
<dbReference type="Gene3D" id="3.80.20.20">
    <property type="entry name" value="Receptor L-domain"/>
    <property type="match status" value="1"/>
</dbReference>
<keyword evidence="10" id="KW-0449">Lipoprotein</keyword>
<dbReference type="PANTHER" id="PTHR31018">
    <property type="entry name" value="SPORULATION-SPECIFIC PROTEIN-RELATED"/>
    <property type="match status" value="1"/>
</dbReference>
<dbReference type="GO" id="GO:0005886">
    <property type="term" value="C:plasma membrane"/>
    <property type="evidence" value="ECO:0007669"/>
    <property type="project" value="UniProtKB-SubCell"/>
</dbReference>
<comment type="subcellular location">
    <subcellularLocation>
        <location evidence="2">Cell membrane</location>
        <topology evidence="2">Lipid-anchor</topology>
        <topology evidence="2">GPI-anchor</topology>
    </subcellularLocation>
    <subcellularLocation>
        <location evidence="1">Secreted</location>
        <location evidence="1">Cell wall</location>
    </subcellularLocation>
</comment>
<keyword evidence="14" id="KW-1185">Reference proteome</keyword>
<evidence type="ECO:0000313" key="14">
    <source>
        <dbReference type="Proteomes" id="UP000002866"/>
    </source>
</evidence>
<dbReference type="Proteomes" id="UP000002866">
    <property type="component" value="Chromosome 9"/>
</dbReference>
<dbReference type="InParanoid" id="I2H914"/>
<evidence type="ECO:0000256" key="1">
    <source>
        <dbReference type="ARBA" id="ARBA00004191"/>
    </source>
</evidence>
<dbReference type="GO" id="GO:0009986">
    <property type="term" value="C:cell surface"/>
    <property type="evidence" value="ECO:0007669"/>
    <property type="project" value="TreeGrafter"/>
</dbReference>
<dbReference type="eggNOG" id="ENOG502QUZC">
    <property type="taxonomic scope" value="Eukaryota"/>
</dbReference>
<reference evidence="13 14" key="1">
    <citation type="journal article" date="2011" name="Proc. Natl. Acad. Sci. U.S.A.">
        <title>Evolutionary erosion of yeast sex chromosomes by mating-type switching accidents.</title>
        <authorList>
            <person name="Gordon J.L."/>
            <person name="Armisen D."/>
            <person name="Proux-Wera E."/>
            <person name="Oheigeartaigh S.S."/>
            <person name="Byrne K.P."/>
            <person name="Wolfe K.H."/>
        </authorList>
    </citation>
    <scope>NUCLEOTIDE SEQUENCE [LARGE SCALE GENOMIC DNA]</scope>
    <source>
        <strain evidence="14">ATCC 34711 / CBS 6284 / DSM 70876 / NBRC 10599 / NRRL Y-10934 / UCD 77-7</strain>
    </source>
</reference>
<dbReference type="FunCoup" id="I2H914">
    <property type="interactions" value="105"/>
</dbReference>
<proteinExistence type="inferred from homology"/>
<sequence length="440" mass="45052">MQYKSALSAAAVMAATTLAANSTSVDTDVPSSCSLDSKATATAQTDLDKLQGCKTVVGDLTISGSLGSAALANVQNIVGSLTLTNATSLSSFSADSLKTISKSLVMQDLTILTTASFGSLESVDSIQMITLPAITTFNSNLKTANNIYISDTALESVDGFSNLQSAATFNINNNKYLSKIDSSIETISDSLQFDSNGDEASVKFDNLIWANNITLRDVANASFAKLQAVNASLGFINTSLDNIDLHLLTKVGQTLTIVSNDELTDIDCSNLTAVGGGFIVANNTNLQNIDGFSKLATVGGAIDVEGNFTSLDLDSLKSVKGSAFVKTSSGNYSCSALNKLQKKGSIQGDKYVCKNGAISSSSKKSSSSSSKKSSSGASSSSASKQDKQASSDSSSSSASSTEDSSSSSASNSSSHNAAAAQFKQGSTFIGALAAVAVALI</sequence>
<dbReference type="STRING" id="1071380.I2H914"/>
<evidence type="ECO:0000256" key="5">
    <source>
        <dbReference type="ARBA" id="ARBA00022512"/>
    </source>
</evidence>
<keyword evidence="7" id="KW-0336">GPI-anchor</keyword>
<dbReference type="AlphaFoldDB" id="I2H914"/>
<dbReference type="InterPro" id="IPR036941">
    <property type="entry name" value="Rcpt_L-dom_sf"/>
</dbReference>
<dbReference type="OMA" id="WANNITF"/>
<evidence type="ECO:0008006" key="15">
    <source>
        <dbReference type="Google" id="ProtNLM"/>
    </source>
</evidence>
<dbReference type="KEGG" id="tbl:TBLA_0I02080"/>
<keyword evidence="6" id="KW-0964">Secreted</keyword>
<evidence type="ECO:0000256" key="9">
    <source>
        <dbReference type="ARBA" id="ARBA00023180"/>
    </source>
</evidence>
<evidence type="ECO:0000256" key="11">
    <source>
        <dbReference type="SAM" id="MobiDB-lite"/>
    </source>
</evidence>
<dbReference type="InterPro" id="IPR051648">
    <property type="entry name" value="CWI-Assembly_Regulator"/>
</dbReference>
<dbReference type="GeneID" id="14498043"/>
<evidence type="ECO:0000256" key="10">
    <source>
        <dbReference type="ARBA" id="ARBA00023288"/>
    </source>
</evidence>
<keyword evidence="4" id="KW-1003">Cell membrane</keyword>
<evidence type="ECO:0000256" key="4">
    <source>
        <dbReference type="ARBA" id="ARBA00022475"/>
    </source>
</evidence>
<organism evidence="13 14">
    <name type="scientific">Henningerozyma blattae (strain ATCC 34711 / CBS 6284 / DSM 70876 / NBRC 10599 / NRRL Y-10934 / UCD 77-7)</name>
    <name type="common">Yeast</name>
    <name type="synonym">Tetrapisispora blattae</name>
    <dbReference type="NCBI Taxonomy" id="1071380"/>
    <lineage>
        <taxon>Eukaryota</taxon>
        <taxon>Fungi</taxon>
        <taxon>Dikarya</taxon>
        <taxon>Ascomycota</taxon>
        <taxon>Saccharomycotina</taxon>
        <taxon>Saccharomycetes</taxon>
        <taxon>Saccharomycetales</taxon>
        <taxon>Saccharomycetaceae</taxon>
        <taxon>Henningerozyma</taxon>
    </lineage>
</organism>
<dbReference type="GO" id="GO:0098552">
    <property type="term" value="C:side of membrane"/>
    <property type="evidence" value="ECO:0007669"/>
    <property type="project" value="UniProtKB-KW"/>
</dbReference>
<keyword evidence="7" id="KW-0472">Membrane</keyword>
<dbReference type="RefSeq" id="XP_004182385.1">
    <property type="nucleotide sequence ID" value="XM_004182337.1"/>
</dbReference>
<evidence type="ECO:0000256" key="12">
    <source>
        <dbReference type="SAM" id="SignalP"/>
    </source>
</evidence>
<feature type="region of interest" description="Disordered" evidence="11">
    <location>
        <begin position="358"/>
        <end position="416"/>
    </location>
</feature>
<evidence type="ECO:0000256" key="6">
    <source>
        <dbReference type="ARBA" id="ARBA00022525"/>
    </source>
</evidence>
<keyword evidence="8 12" id="KW-0732">Signal</keyword>
<dbReference type="HOGENOM" id="CLU_035846_0_0_1"/>
<dbReference type="PANTHER" id="PTHR31018:SF3">
    <property type="entry name" value="RECEPTOR PROTEIN-TYROSINE KINASE"/>
    <property type="match status" value="1"/>
</dbReference>
<gene>
    <name evidence="13" type="primary">TBLA0I02080</name>
    <name evidence="13" type="ORF">TBLA_0I02080</name>
</gene>
<dbReference type="GO" id="GO:0031505">
    <property type="term" value="P:fungal-type cell wall organization"/>
    <property type="evidence" value="ECO:0007669"/>
    <property type="project" value="TreeGrafter"/>
</dbReference>
<dbReference type="OrthoDB" id="536881at2759"/>
<name>I2H914_HENB6</name>
<comment type="similarity">
    <text evidence="3">Belongs to the SPS2 family.</text>
</comment>
<protein>
    <recommendedName>
        <fullName evidence="15">Receptor L-domain domain-containing protein</fullName>
    </recommendedName>
</protein>
<keyword evidence="5" id="KW-0134">Cell wall</keyword>
<evidence type="ECO:0000256" key="7">
    <source>
        <dbReference type="ARBA" id="ARBA00022622"/>
    </source>
</evidence>
<feature type="compositionally biased region" description="Low complexity" evidence="11">
    <location>
        <begin position="390"/>
        <end position="416"/>
    </location>
</feature>
<feature type="compositionally biased region" description="Low complexity" evidence="11">
    <location>
        <begin position="359"/>
        <end position="383"/>
    </location>
</feature>
<evidence type="ECO:0000256" key="3">
    <source>
        <dbReference type="ARBA" id="ARBA00005798"/>
    </source>
</evidence>
<dbReference type="SUPFAM" id="SSF52058">
    <property type="entry name" value="L domain-like"/>
    <property type="match status" value="2"/>
</dbReference>
<dbReference type="EMBL" id="HE806324">
    <property type="protein sequence ID" value="CCH62866.1"/>
    <property type="molecule type" value="Genomic_DNA"/>
</dbReference>
<accession>I2H914</accession>